<dbReference type="Gene3D" id="2.60.420.10">
    <property type="entry name" value="Maltose phosphorylase, domain 3"/>
    <property type="match status" value="1"/>
</dbReference>
<keyword evidence="9" id="KW-1185">Reference proteome</keyword>
<dbReference type="InterPro" id="IPR008902">
    <property type="entry name" value="Rhamnosid_concanavalin"/>
</dbReference>
<comment type="catalytic activity">
    <reaction evidence="1">
        <text>Hydrolysis of terminal non-reducing alpha-L-rhamnose residues in alpha-L-rhamnosides.</text>
        <dbReference type="EC" id="3.2.1.40"/>
    </reaction>
</comment>
<protein>
    <recommendedName>
        <fullName evidence="2">alpha-L-rhamnosidase</fullName>
        <ecNumber evidence="2">3.2.1.40</ecNumber>
    </recommendedName>
</protein>
<dbReference type="InterPro" id="IPR035396">
    <property type="entry name" value="Bac_rhamnosid6H"/>
</dbReference>
<dbReference type="InterPro" id="IPR013737">
    <property type="entry name" value="Bac_rhamnosid_N"/>
</dbReference>
<sequence>MKAIRLRCEQMENPLGIDVQKPCLSWICQDGIHQTAYEIEAKTGEDVIYNSGKVASDSMNVMLDADLASKQQVVWHVRLWDEKDVCGEWSQDAHFEMGIIKADQFVAKWINPEGQINTDEMQPVSYLRKTFTFDGNAKDARAYVSAHGIYEVRINGKRVGDFVLAPGTSSYDKQMPYQTYDVTELLENGENTITAEVADGWYRSYSGVDGDRNLFGTELAFFFQLENAGQVICISDETWEVSQAGPLRQADMQMGEVYDANKEDITDWHGVSVVDADNSLFKATNSVPVQEHEHFEGKIMTTPNGETVIDYGQNLAGYICFTLEAHEGDRLVLTHGEALDENGNFTAENFQDRKRHKGGGTEQKVTFICKEGTNTYHTKFSIWGFQYAKVETDIDLSTAHFESIAVYSAMEQIGHFSCGNADVNQLVHNSIWSQKSNFCDVPTDCPTRERAAWTGDAGVFVDTGIFLEDCYSIFRKWLGECRLMQYDDGKIANIAPLNSKPSFFSGLLSGSTGWGDACIIVPYALYKRYDDVRILEENYDMMKKWYAFLEDRAKKKDIKKIFKKKSPYRDYTIETGIDYGEWCEPGVDSASLMGKTPVDSATAYFAHSGKMLSEIAQILGHEDEAKHYAEVSEKATLAFRDAATENGKIIGERQAPYVRAIAFDLLTEEDKKQAVEDLNALVVKNDYHLNTGFLSTPFLCQVLAENGHTDTAYRLLLQDTAPSWLYEVKKGANTVWETWDGINEKGEVHASLNHYSYGAICGWLFGGVCGIHLENKHVTIHPYPDASLGYAHAEYVSPVGKIVSAWKYEGDNIHYTFEIPANVTAEVYLEDGQKVTLEAGKHEIVSK</sequence>
<dbReference type="PANTHER" id="PTHR33307:SF6">
    <property type="entry name" value="ALPHA-RHAMNOSIDASE (EUROFUNG)-RELATED"/>
    <property type="match status" value="1"/>
</dbReference>
<dbReference type="InterPro" id="IPR012341">
    <property type="entry name" value="6hp_glycosidase-like_sf"/>
</dbReference>
<dbReference type="Gene3D" id="2.60.40.10">
    <property type="entry name" value="Immunoglobulins"/>
    <property type="match status" value="1"/>
</dbReference>
<keyword evidence="3 8" id="KW-0378">Hydrolase</keyword>
<dbReference type="SUPFAM" id="SSF49785">
    <property type="entry name" value="Galactose-binding domain-like"/>
    <property type="match status" value="1"/>
</dbReference>
<comment type="caution">
    <text evidence="8">The sequence shown here is derived from an EMBL/GenBank/DDBJ whole genome shotgun (WGS) entry which is preliminary data.</text>
</comment>
<dbReference type="Pfam" id="PF25788">
    <property type="entry name" value="Ig_Rha78A_N"/>
    <property type="match status" value="1"/>
</dbReference>
<organism evidence="8 9">
    <name type="scientific">Roseburia lenta</name>
    <dbReference type="NCBI Taxonomy" id="2763061"/>
    <lineage>
        <taxon>Bacteria</taxon>
        <taxon>Bacillati</taxon>
        <taxon>Bacillota</taxon>
        <taxon>Clostridia</taxon>
        <taxon>Lachnospirales</taxon>
        <taxon>Lachnospiraceae</taxon>
        <taxon>Roseburia</taxon>
    </lineage>
</organism>
<reference evidence="8 9" key="1">
    <citation type="submission" date="2020-08" db="EMBL/GenBank/DDBJ databases">
        <title>Genome public.</title>
        <authorList>
            <person name="Liu C."/>
            <person name="Sun Q."/>
        </authorList>
    </citation>
    <scope>NUCLEOTIDE SEQUENCE [LARGE SCALE GENOMIC DNA]</scope>
    <source>
        <strain evidence="8 9">NSJ-9</strain>
    </source>
</reference>
<dbReference type="GO" id="GO:0016787">
    <property type="term" value="F:hydrolase activity"/>
    <property type="evidence" value="ECO:0007669"/>
    <property type="project" value="UniProtKB-KW"/>
</dbReference>
<evidence type="ECO:0000256" key="2">
    <source>
        <dbReference type="ARBA" id="ARBA00012652"/>
    </source>
</evidence>
<evidence type="ECO:0000256" key="1">
    <source>
        <dbReference type="ARBA" id="ARBA00001445"/>
    </source>
</evidence>
<dbReference type="Pfam" id="PF08531">
    <property type="entry name" value="Bac_rhamnosid_N"/>
    <property type="match status" value="1"/>
</dbReference>
<dbReference type="EMBL" id="JACOPG010000002">
    <property type="protein sequence ID" value="MBC5686066.1"/>
    <property type="molecule type" value="Genomic_DNA"/>
</dbReference>
<proteinExistence type="predicted"/>
<dbReference type="InterPro" id="IPR016007">
    <property type="entry name" value="Alpha_rhamnosid"/>
</dbReference>
<dbReference type="Gene3D" id="2.60.120.260">
    <property type="entry name" value="Galactose-binding domain-like"/>
    <property type="match status" value="2"/>
</dbReference>
<evidence type="ECO:0000259" key="4">
    <source>
        <dbReference type="Pfam" id="PF05592"/>
    </source>
</evidence>
<gene>
    <name evidence="8" type="ORF">H8R94_05520</name>
</gene>
<dbReference type="EC" id="3.2.1.40" evidence="2"/>
<dbReference type="Pfam" id="PF17390">
    <property type="entry name" value="Bac_rhamnosid_C"/>
    <property type="match status" value="1"/>
</dbReference>
<name>A0ABR7GF52_9FIRM</name>
<dbReference type="PANTHER" id="PTHR33307">
    <property type="entry name" value="ALPHA-RHAMNOSIDASE (EUROFUNG)"/>
    <property type="match status" value="1"/>
</dbReference>
<dbReference type="Proteomes" id="UP000643810">
    <property type="component" value="Unassembled WGS sequence"/>
</dbReference>
<dbReference type="Pfam" id="PF17389">
    <property type="entry name" value="Bac_rhamnosid6H"/>
    <property type="match status" value="1"/>
</dbReference>
<evidence type="ECO:0000313" key="9">
    <source>
        <dbReference type="Proteomes" id="UP000643810"/>
    </source>
</evidence>
<feature type="domain" description="Alpha-L-rhamnosidase concanavalin-like" evidence="4">
    <location>
        <begin position="301"/>
        <end position="394"/>
    </location>
</feature>
<dbReference type="Gene3D" id="1.50.10.10">
    <property type="match status" value="1"/>
</dbReference>
<feature type="domain" description="Alpha-L-rhamnosidase six-hairpin glycosidase" evidence="6">
    <location>
        <begin position="411"/>
        <end position="766"/>
    </location>
</feature>
<dbReference type="InterPro" id="IPR008979">
    <property type="entry name" value="Galactose-bd-like_sf"/>
</dbReference>
<dbReference type="PIRSF" id="PIRSF010631">
    <property type="entry name" value="A-rhamnsds"/>
    <property type="match status" value="1"/>
</dbReference>
<evidence type="ECO:0000259" key="6">
    <source>
        <dbReference type="Pfam" id="PF17389"/>
    </source>
</evidence>
<evidence type="ECO:0000313" key="8">
    <source>
        <dbReference type="EMBL" id="MBC5686066.1"/>
    </source>
</evidence>
<dbReference type="InterPro" id="IPR035398">
    <property type="entry name" value="Bac_rhamnosid_C"/>
</dbReference>
<dbReference type="SUPFAM" id="SSF48208">
    <property type="entry name" value="Six-hairpin glycosidases"/>
    <property type="match status" value="1"/>
</dbReference>
<accession>A0ABR7GF52</accession>
<feature type="domain" description="Bacterial alpha-L-rhamnosidase N-terminal" evidence="5">
    <location>
        <begin position="137"/>
        <end position="289"/>
    </location>
</feature>
<dbReference type="Pfam" id="PF05592">
    <property type="entry name" value="Bac_rhamnosid"/>
    <property type="match status" value="1"/>
</dbReference>
<feature type="domain" description="Alpha-L-rhamnosidase C-terminal" evidence="7">
    <location>
        <begin position="776"/>
        <end position="838"/>
    </location>
</feature>
<evidence type="ECO:0000256" key="3">
    <source>
        <dbReference type="ARBA" id="ARBA00022801"/>
    </source>
</evidence>
<evidence type="ECO:0000259" key="7">
    <source>
        <dbReference type="Pfam" id="PF17390"/>
    </source>
</evidence>
<evidence type="ECO:0000259" key="5">
    <source>
        <dbReference type="Pfam" id="PF08531"/>
    </source>
</evidence>
<dbReference type="InterPro" id="IPR008928">
    <property type="entry name" value="6-hairpin_glycosidase_sf"/>
</dbReference>
<dbReference type="InterPro" id="IPR013783">
    <property type="entry name" value="Ig-like_fold"/>
</dbReference>
<dbReference type="RefSeq" id="WP_118535144.1">
    <property type="nucleotide sequence ID" value="NZ_JACOPG010000002.1"/>
</dbReference>